<keyword evidence="7" id="KW-0456">Lyase</keyword>
<comment type="similarity">
    <text evidence="1 8">Belongs to the SOS response-associated peptidase family.</text>
</comment>
<dbReference type="InterPro" id="IPR003738">
    <property type="entry name" value="SRAP"/>
</dbReference>
<dbReference type="AlphaFoldDB" id="A0A2N5C442"/>
<keyword evidence="6" id="KW-0238">DNA-binding</keyword>
<protein>
    <recommendedName>
        <fullName evidence="8">Abasic site processing protein</fullName>
        <ecNumber evidence="8">3.4.-.-</ecNumber>
    </recommendedName>
</protein>
<gene>
    <name evidence="9" type="ORF">CYJ10_29545</name>
</gene>
<sequence>MCVNYAPVQRQVLRDIFGVEPPPGEWKAEAWPDYAAPIIRANADGDREAVLGTFSMVPKGKIAPGVRYYPTANARMETIGKLSSFAKHWKAGQLCLIPATGFYEPNWEAGKAVRWKIGLPGGEPFAIAGLWRNWPDGAVSFTMPTLNADGHPLMRRFHKPGDEKRGVVILPRKVWDDWLACRDPEVARSFLRLFPAEAMVAEPAPVPPRVKTSAATGDLA</sequence>
<keyword evidence="3" id="KW-0227">DNA damage</keyword>
<evidence type="ECO:0000313" key="9">
    <source>
        <dbReference type="EMBL" id="PLP96989.1"/>
    </source>
</evidence>
<dbReference type="RefSeq" id="WP_101684998.1">
    <property type="nucleotide sequence ID" value="NZ_PJRP01000021.1"/>
</dbReference>
<dbReference type="GO" id="GO:0016829">
    <property type="term" value="F:lyase activity"/>
    <property type="evidence" value="ECO:0007669"/>
    <property type="project" value="UniProtKB-KW"/>
</dbReference>
<dbReference type="STRING" id="82633.GCA_000974605_02389"/>
<evidence type="ECO:0000256" key="7">
    <source>
        <dbReference type="ARBA" id="ARBA00023239"/>
    </source>
</evidence>
<accession>A0A2N5C442</accession>
<organism evidence="9 10">
    <name type="scientific">Cupriavidus pauculus</name>
    <dbReference type="NCBI Taxonomy" id="82633"/>
    <lineage>
        <taxon>Bacteria</taxon>
        <taxon>Pseudomonadati</taxon>
        <taxon>Pseudomonadota</taxon>
        <taxon>Betaproteobacteria</taxon>
        <taxon>Burkholderiales</taxon>
        <taxon>Burkholderiaceae</taxon>
        <taxon>Cupriavidus</taxon>
    </lineage>
</organism>
<evidence type="ECO:0000256" key="5">
    <source>
        <dbReference type="ARBA" id="ARBA00023124"/>
    </source>
</evidence>
<comment type="caution">
    <text evidence="9">The sequence shown here is derived from an EMBL/GenBank/DDBJ whole genome shotgun (WGS) entry which is preliminary data.</text>
</comment>
<evidence type="ECO:0000256" key="4">
    <source>
        <dbReference type="ARBA" id="ARBA00022801"/>
    </source>
</evidence>
<dbReference type="InterPro" id="IPR036590">
    <property type="entry name" value="SRAP-like"/>
</dbReference>
<keyword evidence="5" id="KW-0190">Covalent protein-DNA linkage</keyword>
<name>A0A2N5C442_9BURK</name>
<dbReference type="Proteomes" id="UP000234341">
    <property type="component" value="Unassembled WGS sequence"/>
</dbReference>
<evidence type="ECO:0000256" key="8">
    <source>
        <dbReference type="RuleBase" id="RU364100"/>
    </source>
</evidence>
<dbReference type="SUPFAM" id="SSF143081">
    <property type="entry name" value="BB1717-like"/>
    <property type="match status" value="1"/>
</dbReference>
<dbReference type="PANTHER" id="PTHR13604:SF0">
    <property type="entry name" value="ABASIC SITE PROCESSING PROTEIN HMCES"/>
    <property type="match status" value="1"/>
</dbReference>
<evidence type="ECO:0000256" key="6">
    <source>
        <dbReference type="ARBA" id="ARBA00023125"/>
    </source>
</evidence>
<evidence type="ECO:0000313" key="10">
    <source>
        <dbReference type="Proteomes" id="UP000234341"/>
    </source>
</evidence>
<dbReference type="Pfam" id="PF02586">
    <property type="entry name" value="SRAP"/>
    <property type="match status" value="1"/>
</dbReference>
<evidence type="ECO:0000256" key="3">
    <source>
        <dbReference type="ARBA" id="ARBA00022763"/>
    </source>
</evidence>
<dbReference type="Gene3D" id="3.90.1680.10">
    <property type="entry name" value="SOS response associated peptidase-like"/>
    <property type="match status" value="1"/>
</dbReference>
<dbReference type="GO" id="GO:0003697">
    <property type="term" value="F:single-stranded DNA binding"/>
    <property type="evidence" value="ECO:0007669"/>
    <property type="project" value="InterPro"/>
</dbReference>
<dbReference type="GO" id="GO:0106300">
    <property type="term" value="P:protein-DNA covalent cross-linking repair"/>
    <property type="evidence" value="ECO:0007669"/>
    <property type="project" value="InterPro"/>
</dbReference>
<keyword evidence="4 8" id="KW-0378">Hydrolase</keyword>
<reference evidence="9 10" key="1">
    <citation type="submission" date="2017-12" db="EMBL/GenBank/DDBJ databases">
        <title>Genome sequence of the active heterotrophic nitrifier-denitrifier, Cupriavidus pauculus UM1.</title>
        <authorList>
            <person name="Putonti C."/>
            <person name="Castignetti D."/>
        </authorList>
    </citation>
    <scope>NUCLEOTIDE SEQUENCE [LARGE SCALE GENOMIC DNA]</scope>
    <source>
        <strain evidence="9 10">UM1</strain>
    </source>
</reference>
<dbReference type="EMBL" id="PJRP01000021">
    <property type="protein sequence ID" value="PLP96989.1"/>
    <property type="molecule type" value="Genomic_DNA"/>
</dbReference>
<keyword evidence="2 8" id="KW-0645">Protease</keyword>
<proteinExistence type="inferred from homology"/>
<dbReference type="GO" id="GO:0008233">
    <property type="term" value="F:peptidase activity"/>
    <property type="evidence" value="ECO:0007669"/>
    <property type="project" value="UniProtKB-KW"/>
</dbReference>
<evidence type="ECO:0000256" key="2">
    <source>
        <dbReference type="ARBA" id="ARBA00022670"/>
    </source>
</evidence>
<evidence type="ECO:0000256" key="1">
    <source>
        <dbReference type="ARBA" id="ARBA00008136"/>
    </source>
</evidence>
<dbReference type="EC" id="3.4.-.-" evidence="8"/>
<dbReference type="PANTHER" id="PTHR13604">
    <property type="entry name" value="DC12-RELATED"/>
    <property type="match status" value="1"/>
</dbReference>
<dbReference type="OrthoDB" id="6192129at2"/>
<dbReference type="GO" id="GO:0006508">
    <property type="term" value="P:proteolysis"/>
    <property type="evidence" value="ECO:0007669"/>
    <property type="project" value="UniProtKB-KW"/>
</dbReference>